<evidence type="ECO:0008006" key="4">
    <source>
        <dbReference type="Google" id="ProtNLM"/>
    </source>
</evidence>
<comment type="caution">
    <text evidence="2">The sequence shown here is derived from an EMBL/GenBank/DDBJ whole genome shotgun (WGS) entry which is preliminary data.</text>
</comment>
<evidence type="ECO:0000256" key="1">
    <source>
        <dbReference type="SAM" id="Phobius"/>
    </source>
</evidence>
<evidence type="ECO:0000313" key="2">
    <source>
        <dbReference type="EMBL" id="MFC6996858.1"/>
    </source>
</evidence>
<reference evidence="3" key="1">
    <citation type="journal article" date="2019" name="Int. J. Syst. Evol. Microbiol.">
        <title>The Global Catalogue of Microorganisms (GCM) 10K type strain sequencing project: providing services to taxonomists for standard genome sequencing and annotation.</title>
        <authorList>
            <consortium name="The Broad Institute Genomics Platform"/>
            <consortium name="The Broad Institute Genome Sequencing Center for Infectious Disease"/>
            <person name="Wu L."/>
            <person name="Ma J."/>
        </authorList>
    </citation>
    <scope>NUCLEOTIDE SEQUENCE [LARGE SCALE GENOMIC DNA]</scope>
    <source>
        <strain evidence="3">CGMCC 4.7393</strain>
    </source>
</reference>
<feature type="transmembrane region" description="Helical" evidence="1">
    <location>
        <begin position="7"/>
        <end position="25"/>
    </location>
</feature>
<keyword evidence="1" id="KW-0472">Membrane</keyword>
<accession>A0ABW2DJU8</accession>
<keyword evidence="1" id="KW-0812">Transmembrane</keyword>
<name>A0ABW2DJU8_9BACT</name>
<dbReference type="RefSeq" id="WP_066622716.1">
    <property type="nucleotide sequence ID" value="NZ_JBHSYQ010000003.1"/>
</dbReference>
<dbReference type="EMBL" id="JBHSYQ010000003">
    <property type="protein sequence ID" value="MFC6996858.1"/>
    <property type="molecule type" value="Genomic_DNA"/>
</dbReference>
<sequence length="130" mass="14131">MSAARNIVGTCCKATLMWVMLLWALTLPGQEVEVYHFLLHSATDNTTPQAQASASAHSYTFKKPAVHAFVDAKPSSSLVTVSQQTLGQQLIAYLLFAKPADEKLPEEVLYFAEVGILAQIFAVILQPNAP</sequence>
<gene>
    <name evidence="2" type="ORF">ACFQHR_04440</name>
</gene>
<keyword evidence="3" id="KW-1185">Reference proteome</keyword>
<dbReference type="Proteomes" id="UP001596405">
    <property type="component" value="Unassembled WGS sequence"/>
</dbReference>
<organism evidence="2 3">
    <name type="scientific">Rufibacter roseus</name>
    <dbReference type="NCBI Taxonomy" id="1567108"/>
    <lineage>
        <taxon>Bacteria</taxon>
        <taxon>Pseudomonadati</taxon>
        <taxon>Bacteroidota</taxon>
        <taxon>Cytophagia</taxon>
        <taxon>Cytophagales</taxon>
        <taxon>Hymenobacteraceae</taxon>
        <taxon>Rufibacter</taxon>
    </lineage>
</organism>
<evidence type="ECO:0000313" key="3">
    <source>
        <dbReference type="Proteomes" id="UP001596405"/>
    </source>
</evidence>
<protein>
    <recommendedName>
        <fullName evidence="4">Dolichyl-diphosphooligosaccharide--protein glycosyltransferase subunit 2</fullName>
    </recommendedName>
</protein>
<keyword evidence="1" id="KW-1133">Transmembrane helix</keyword>
<proteinExistence type="predicted"/>